<keyword evidence="2" id="KW-1185">Reference proteome</keyword>
<evidence type="ECO:0000313" key="1">
    <source>
        <dbReference type="EMBL" id="EGD25322.1"/>
    </source>
</evidence>
<proteinExistence type="predicted"/>
<accession>E9SXN8</accession>
<dbReference type="Proteomes" id="UP000004245">
    <property type="component" value="Unassembled WGS sequence"/>
</dbReference>
<gene>
    <name evidence="1" type="ORF">HMPREF0724_11103</name>
</gene>
<reference evidence="1" key="1">
    <citation type="submission" date="2011-01" db="EMBL/GenBank/DDBJ databases">
        <authorList>
            <person name="Muzny D."/>
            <person name="Qin X."/>
            <person name="Buhay C."/>
            <person name="Dugan-Rocha S."/>
            <person name="Ding Y."/>
            <person name="Chen G."/>
            <person name="Hawes A."/>
            <person name="Holder M."/>
            <person name="Jhangiani S."/>
            <person name="Johnson A."/>
            <person name="Khan Z."/>
            <person name="Li Z."/>
            <person name="Liu W."/>
            <person name="Liu X."/>
            <person name="Perez L."/>
            <person name="Shen H."/>
            <person name="Wang Q."/>
            <person name="Watt J."/>
            <person name="Xi L."/>
            <person name="Xin Y."/>
            <person name="Zhou J."/>
            <person name="Deng J."/>
            <person name="Jiang H."/>
            <person name="Liu Y."/>
            <person name="Qu J."/>
            <person name="Song X.-Z."/>
            <person name="Zhang L."/>
            <person name="Villasana D."/>
            <person name="Johnson A."/>
            <person name="Liu J."/>
            <person name="Liyanage D."/>
            <person name="Lorensuhewa L."/>
            <person name="Robinson T."/>
            <person name="Song A."/>
            <person name="Song B.-B."/>
            <person name="Dinh H."/>
            <person name="Thornton R."/>
            <person name="Coyle M."/>
            <person name="Francisco L."/>
            <person name="Jackson L."/>
            <person name="Javaid M."/>
            <person name="Korchina V."/>
            <person name="Kovar C."/>
            <person name="Mata R."/>
            <person name="Mathew T."/>
            <person name="Ngo R."/>
            <person name="Nguyen L."/>
            <person name="Nguyen N."/>
            <person name="Okwuonu G."/>
            <person name="Ongeri F."/>
            <person name="Pham C."/>
            <person name="Simmons D."/>
            <person name="Wilczek-Boney K."/>
            <person name="Hale W."/>
            <person name="Jakkamsetti A."/>
            <person name="Pham P."/>
            <person name="Ruth R."/>
            <person name="San Lucas F."/>
            <person name="Warren J."/>
            <person name="Zhang J."/>
            <person name="Zhao Z."/>
            <person name="Zhou C."/>
            <person name="Zhu D."/>
            <person name="Lee S."/>
            <person name="Bess C."/>
            <person name="Blankenburg K."/>
            <person name="Forbes L."/>
            <person name="Fu Q."/>
            <person name="Gubbala S."/>
            <person name="Hirani K."/>
            <person name="Jayaseelan J.C."/>
            <person name="Lara F."/>
            <person name="Munidasa M."/>
            <person name="Palculict T."/>
            <person name="Patil S."/>
            <person name="Pu L.-L."/>
            <person name="Saada N."/>
            <person name="Tang L."/>
            <person name="Weissenberger G."/>
            <person name="Zhu Y."/>
            <person name="Hemphill L."/>
            <person name="Shang Y."/>
            <person name="Youmans B."/>
            <person name="Ayvaz T."/>
            <person name="Ross M."/>
            <person name="Santibanez J."/>
            <person name="Aqrawi P."/>
            <person name="Gross S."/>
            <person name="Joshi V."/>
            <person name="Fowler G."/>
            <person name="Nazareth L."/>
            <person name="Reid J."/>
            <person name="Worley K."/>
            <person name="Petrosino J."/>
            <person name="Highlander S."/>
            <person name="Gibbs R."/>
        </authorList>
    </citation>
    <scope>NUCLEOTIDE SEQUENCE [LARGE SCALE GENOMIC DNA]</scope>
    <source>
        <strain evidence="1">ATCC 33707</strain>
    </source>
</reference>
<name>E9SXN8_RHOHA</name>
<dbReference type="AlphaFoldDB" id="E9SXN8"/>
<organism evidence="1 2">
    <name type="scientific">Prescottella equi ATCC 33707</name>
    <dbReference type="NCBI Taxonomy" id="525370"/>
    <lineage>
        <taxon>Bacteria</taxon>
        <taxon>Bacillati</taxon>
        <taxon>Actinomycetota</taxon>
        <taxon>Actinomycetes</taxon>
        <taxon>Mycobacteriales</taxon>
        <taxon>Nocardiaceae</taxon>
        <taxon>Prescottella</taxon>
    </lineage>
</organism>
<sequence length="92" mass="9928">MGGTQYLESERQANAFTCNGIVCQNPYTGGTYPDPNRVTSQPGTIKPATPEEAALNKQLAEQSGCKTSGCTQTYFGCRDGNITGEVCRHWGY</sequence>
<dbReference type="HOGENOM" id="CLU_2411212_0_0_11"/>
<protein>
    <submittedName>
        <fullName evidence="1">Uncharacterized protein</fullName>
    </submittedName>
</protein>
<dbReference type="EMBL" id="ADNW02000006">
    <property type="protein sequence ID" value="EGD25322.1"/>
    <property type="molecule type" value="Genomic_DNA"/>
</dbReference>
<evidence type="ECO:0000313" key="2">
    <source>
        <dbReference type="Proteomes" id="UP000004245"/>
    </source>
</evidence>
<comment type="caution">
    <text evidence="1">The sequence shown here is derived from an EMBL/GenBank/DDBJ whole genome shotgun (WGS) entry which is preliminary data.</text>
</comment>